<accession>A0A2K3QCK9</accession>
<evidence type="ECO:0000313" key="1">
    <source>
        <dbReference type="EMBL" id="PNY25251.1"/>
    </source>
</evidence>
<dbReference type="EMBL" id="NRSZ01000787">
    <property type="protein sequence ID" value="PNY25251.1"/>
    <property type="molecule type" value="Genomic_DNA"/>
</dbReference>
<keyword evidence="2" id="KW-1185">Reference proteome</keyword>
<organism evidence="1 2">
    <name type="scientific">Tolypocladium capitatum</name>
    <dbReference type="NCBI Taxonomy" id="45235"/>
    <lineage>
        <taxon>Eukaryota</taxon>
        <taxon>Fungi</taxon>
        <taxon>Dikarya</taxon>
        <taxon>Ascomycota</taxon>
        <taxon>Pezizomycotina</taxon>
        <taxon>Sordariomycetes</taxon>
        <taxon>Hypocreomycetidae</taxon>
        <taxon>Hypocreales</taxon>
        <taxon>Ophiocordycipitaceae</taxon>
        <taxon>Tolypocladium</taxon>
    </lineage>
</organism>
<reference evidence="1 2" key="1">
    <citation type="submission" date="2017-08" db="EMBL/GenBank/DDBJ databases">
        <title>Harnessing the power of phylogenomics to disentangle the directionality and signatures of interkingdom host jumping in the parasitic fungal genus Tolypocladium.</title>
        <authorList>
            <person name="Quandt C.A."/>
            <person name="Patterson W."/>
            <person name="Spatafora J.W."/>
        </authorList>
    </citation>
    <scope>NUCLEOTIDE SEQUENCE [LARGE SCALE GENOMIC DNA]</scope>
    <source>
        <strain evidence="1 2">CBS 113982</strain>
    </source>
</reference>
<evidence type="ECO:0000313" key="2">
    <source>
        <dbReference type="Proteomes" id="UP000236621"/>
    </source>
</evidence>
<sequence>MPNHTWDYGDLRVTLTSIYGWNWDDTGNGISQAIMIWKPVAQGDLCPLGSVALGSGFYELGGQRATLLAGNNPNSTSSLPVVAIPFGWTWLWKPKGQSTKHDGTIW</sequence>
<comment type="caution">
    <text evidence="1">The sequence shown here is derived from an EMBL/GenBank/DDBJ whole genome shotgun (WGS) entry which is preliminary data.</text>
</comment>
<gene>
    <name evidence="1" type="ORF">TCAP_04822</name>
</gene>
<protein>
    <submittedName>
        <fullName evidence="1">Uncharacterized protein</fullName>
    </submittedName>
</protein>
<dbReference type="AlphaFoldDB" id="A0A2K3QCK9"/>
<dbReference type="Proteomes" id="UP000236621">
    <property type="component" value="Unassembled WGS sequence"/>
</dbReference>
<dbReference type="STRING" id="45235.A0A2K3QCK9"/>
<name>A0A2K3QCK9_9HYPO</name>
<proteinExistence type="predicted"/>
<dbReference type="OrthoDB" id="428159at2759"/>